<comment type="caution">
    <text evidence="1">The sequence shown here is derived from an EMBL/GenBank/DDBJ whole genome shotgun (WGS) entry which is preliminary data.</text>
</comment>
<protein>
    <submittedName>
        <fullName evidence="1">Uncharacterized protein</fullName>
    </submittedName>
</protein>
<dbReference type="EMBL" id="SBII01000013">
    <property type="protein sequence ID" value="RWW92197.1"/>
    <property type="molecule type" value="Genomic_DNA"/>
</dbReference>
<gene>
    <name evidence="1" type="ORF">EPI11_16360</name>
</gene>
<name>A0A3S3QU51_9FLAO</name>
<evidence type="ECO:0000313" key="2">
    <source>
        <dbReference type="Proteomes" id="UP000287527"/>
    </source>
</evidence>
<dbReference type="RefSeq" id="WP_128391061.1">
    <property type="nucleotide sequence ID" value="NZ_SBII01000013.1"/>
</dbReference>
<dbReference type="Proteomes" id="UP000287527">
    <property type="component" value="Unassembled WGS sequence"/>
</dbReference>
<reference evidence="1 2" key="1">
    <citation type="submission" date="2019-01" db="EMBL/GenBank/DDBJ databases">
        <title>Flavobacterium sp. nov.,isolated from freshwater.</title>
        <authorList>
            <person name="Zhang R."/>
            <person name="Du Z.-J."/>
        </authorList>
    </citation>
    <scope>NUCLEOTIDE SEQUENCE [LARGE SCALE GENOMIC DNA]</scope>
    <source>
        <strain evidence="1 2">1E403</strain>
    </source>
</reference>
<dbReference type="AlphaFoldDB" id="A0A3S3QU51"/>
<proteinExistence type="predicted"/>
<organism evidence="1 2">
    <name type="scientific">Flavobacterium cerinum</name>
    <dbReference type="NCBI Taxonomy" id="2502784"/>
    <lineage>
        <taxon>Bacteria</taxon>
        <taxon>Pseudomonadati</taxon>
        <taxon>Bacteroidota</taxon>
        <taxon>Flavobacteriia</taxon>
        <taxon>Flavobacteriales</taxon>
        <taxon>Flavobacteriaceae</taxon>
        <taxon>Flavobacterium</taxon>
    </lineage>
</organism>
<evidence type="ECO:0000313" key="1">
    <source>
        <dbReference type="EMBL" id="RWW92197.1"/>
    </source>
</evidence>
<sequence length="172" mass="19281">MENKSEPCCLECQAEDCTYTVKGTFETDGKINLNILLPAGNYRFGPFIDMTTTVAGNKINALFVHMQLEHNDPGNAVFYTTGDPTISLQIKRDDIVAYPSSTGFDFNEYNALIIIYHSNLYDKDDVSILFKSVAETYRKVCERGAYNEPNMKSIAPTKSPKKRGMSIILKAK</sequence>
<accession>A0A3S3QU51</accession>
<keyword evidence="2" id="KW-1185">Reference proteome</keyword>